<keyword evidence="5" id="KW-0648">Protein biosynthesis</keyword>
<comment type="similarity">
    <text evidence="2 9">Belongs to the eIF-2B alpha/beta/delta subunits family.</text>
</comment>
<dbReference type="InterPro" id="IPR042529">
    <property type="entry name" value="IF_2B-like_C"/>
</dbReference>
<keyword evidence="12" id="KW-1185">Reference proteome</keyword>
<feature type="region of interest" description="Disordered" evidence="10">
    <location>
        <begin position="143"/>
        <end position="174"/>
    </location>
</feature>
<dbReference type="SUPFAM" id="SSF100950">
    <property type="entry name" value="NagB/RpiA/CoA transferase-like"/>
    <property type="match status" value="1"/>
</dbReference>
<dbReference type="GO" id="GO:0005085">
    <property type="term" value="F:guanyl-nucleotide exchange factor activity"/>
    <property type="evidence" value="ECO:0007669"/>
    <property type="project" value="TreeGrafter"/>
</dbReference>
<proteinExistence type="inferred from homology"/>
<dbReference type="RefSeq" id="XP_052948535.1">
    <property type="nucleotide sequence ID" value="XM_053086447.1"/>
</dbReference>
<dbReference type="PANTHER" id="PTHR45859:SF1">
    <property type="entry name" value="TRANSLATION INITIATION FACTOR EIF-2B SUBUNIT BETA"/>
    <property type="match status" value="1"/>
</dbReference>
<evidence type="ECO:0000256" key="3">
    <source>
        <dbReference type="ARBA" id="ARBA00022490"/>
    </source>
</evidence>
<gene>
    <name evidence="11" type="ORF">MKK02DRAFT_21665</name>
</gene>
<evidence type="ECO:0000256" key="7">
    <source>
        <dbReference type="ARBA" id="ARBA00044228"/>
    </source>
</evidence>
<comment type="subcellular location">
    <subcellularLocation>
        <location evidence="1">Cytoplasm</location>
        <location evidence="1">Cytosol</location>
    </subcellularLocation>
</comment>
<evidence type="ECO:0000256" key="6">
    <source>
        <dbReference type="ARBA" id="ARBA00044122"/>
    </source>
</evidence>
<reference evidence="11" key="1">
    <citation type="journal article" date="2022" name="G3 (Bethesda)">
        <title>High quality genome of the basidiomycete yeast Dioszegia hungarica PDD-24b-2 isolated from cloud water.</title>
        <authorList>
            <person name="Jarrige D."/>
            <person name="Haridas S."/>
            <person name="Bleykasten-Grosshans C."/>
            <person name="Joly M."/>
            <person name="Nadalig T."/>
            <person name="Sancelme M."/>
            <person name="Vuilleumier S."/>
            <person name="Grigoriev I.V."/>
            <person name="Amato P."/>
            <person name="Bringel F."/>
        </authorList>
    </citation>
    <scope>NUCLEOTIDE SEQUENCE</scope>
    <source>
        <strain evidence="11">PDD-24b-2</strain>
    </source>
</reference>
<dbReference type="Gene3D" id="3.40.50.10470">
    <property type="entry name" value="Translation initiation factor eif-2b, domain 2"/>
    <property type="match status" value="1"/>
</dbReference>
<dbReference type="Pfam" id="PF01008">
    <property type="entry name" value="IF-2B"/>
    <property type="match status" value="1"/>
</dbReference>
<organism evidence="11 12">
    <name type="scientific">Dioszegia hungarica</name>
    <dbReference type="NCBI Taxonomy" id="4972"/>
    <lineage>
        <taxon>Eukaryota</taxon>
        <taxon>Fungi</taxon>
        <taxon>Dikarya</taxon>
        <taxon>Basidiomycota</taxon>
        <taxon>Agaricomycotina</taxon>
        <taxon>Tremellomycetes</taxon>
        <taxon>Tremellales</taxon>
        <taxon>Bulleribasidiaceae</taxon>
        <taxon>Dioszegia</taxon>
    </lineage>
</organism>
<dbReference type="Proteomes" id="UP001164286">
    <property type="component" value="Unassembled WGS sequence"/>
</dbReference>
<evidence type="ECO:0000313" key="11">
    <source>
        <dbReference type="EMBL" id="KAI9638758.1"/>
    </source>
</evidence>
<evidence type="ECO:0000256" key="1">
    <source>
        <dbReference type="ARBA" id="ARBA00004514"/>
    </source>
</evidence>
<feature type="compositionally biased region" description="Low complexity" evidence="10">
    <location>
        <begin position="164"/>
        <end position="174"/>
    </location>
</feature>
<feature type="compositionally biased region" description="Polar residues" evidence="10">
    <location>
        <begin position="143"/>
        <end position="163"/>
    </location>
</feature>
<name>A0AA38LXK9_9TREE</name>
<evidence type="ECO:0000256" key="4">
    <source>
        <dbReference type="ARBA" id="ARBA00022540"/>
    </source>
</evidence>
<sequence length="447" mass="48204">DPTYKLVEQLVTSLRRRQTVGSLNVALATAVLIHTVVRSSKYANFEYLIGLIKLVGRQLAEANPKELASGNIIRRILRLIREEYRAAAHAASHIPTTPSTSAPQTPYTGIQTPGILAPAGHFLSDGSSSLAGFGLGMSNLTMSTSASPSSGRTPLFSPETSRVNSADDLNGANANASANKGFAAQLRKTGYETPTPGQMTARLDPEEFMRQSAKLKPVFLQAIEEVMGELETTHEDVAKGAREHVHSSEIILTLGYSRTVEAFLKTAFKDRKFTVIVAESAPSHLGHRLSHSLSQNGIPTLLIPDSSLHALMPRITKLVIGCHSVLANGGLFGLSGSLSAVLAARAHSKPVVVVTGQYKFAPVWNMNFEHGSLDFQGGSAFAASAGEGGREEGMGARNWEGVEVESAYWEYVRPELVDLFVTNEGDHAPSYIYKLIKEAYDEEDMDL</sequence>
<dbReference type="EMBL" id="JAKWFO010000002">
    <property type="protein sequence ID" value="KAI9638758.1"/>
    <property type="molecule type" value="Genomic_DNA"/>
</dbReference>
<dbReference type="InterPro" id="IPR000649">
    <property type="entry name" value="IF-2B-related"/>
</dbReference>
<evidence type="ECO:0000256" key="9">
    <source>
        <dbReference type="RuleBase" id="RU003814"/>
    </source>
</evidence>
<dbReference type="AlphaFoldDB" id="A0AA38LXK9"/>
<feature type="non-terminal residue" evidence="11">
    <location>
        <position position="1"/>
    </location>
</feature>
<evidence type="ECO:0000256" key="5">
    <source>
        <dbReference type="ARBA" id="ARBA00022917"/>
    </source>
</evidence>
<comment type="subunit">
    <text evidence="8">Component of the translation initiation factor 2B (eIF2B) complex which is a heterodecamer of two sets of five different subunits: alpha, beta, gamma, delta and epsilon. Subunits alpha, beta and delta comprise a regulatory subcomplex and subunits epsilon and gamma comprise a catalytic subcomplex. Within the complex, the hexameric regulatory complex resides at the center, with the two heterodimeric catalytic subcomplexes bound on opposite sides.</text>
</comment>
<comment type="caution">
    <text evidence="11">The sequence shown here is derived from an EMBL/GenBank/DDBJ whole genome shotgun (WGS) entry which is preliminary data.</text>
</comment>
<keyword evidence="3" id="KW-0963">Cytoplasm</keyword>
<dbReference type="GO" id="GO:0003743">
    <property type="term" value="F:translation initiation factor activity"/>
    <property type="evidence" value="ECO:0007669"/>
    <property type="project" value="UniProtKB-KW"/>
</dbReference>
<evidence type="ECO:0000256" key="10">
    <source>
        <dbReference type="SAM" id="MobiDB-lite"/>
    </source>
</evidence>
<dbReference type="InterPro" id="IPR037171">
    <property type="entry name" value="NagB/RpiA_transferase-like"/>
</dbReference>
<dbReference type="PANTHER" id="PTHR45859">
    <property type="entry name" value="TRANSLATION INITIATION FACTOR EIF-2B SUBUNIT BETA"/>
    <property type="match status" value="1"/>
</dbReference>
<evidence type="ECO:0000313" key="12">
    <source>
        <dbReference type="Proteomes" id="UP001164286"/>
    </source>
</evidence>
<accession>A0AA38LXK9</accession>
<dbReference type="GeneID" id="77725648"/>
<dbReference type="GO" id="GO:0005851">
    <property type="term" value="C:eukaryotic translation initiation factor 2B complex"/>
    <property type="evidence" value="ECO:0007669"/>
    <property type="project" value="TreeGrafter"/>
</dbReference>
<dbReference type="GO" id="GO:0005829">
    <property type="term" value="C:cytosol"/>
    <property type="evidence" value="ECO:0007669"/>
    <property type="project" value="UniProtKB-SubCell"/>
</dbReference>
<keyword evidence="4" id="KW-0396">Initiation factor</keyword>
<protein>
    <recommendedName>
        <fullName evidence="6">Translation initiation factor eIF2B subunit beta</fullName>
    </recommendedName>
    <alternativeName>
        <fullName evidence="7">eIF2B GDP-GTP exchange factor subunit beta</fullName>
    </alternativeName>
</protein>
<dbReference type="InterPro" id="IPR051855">
    <property type="entry name" value="eIF2B_beta_subunit"/>
</dbReference>
<evidence type="ECO:0000256" key="8">
    <source>
        <dbReference type="ARBA" id="ARBA00046432"/>
    </source>
</evidence>
<evidence type="ECO:0000256" key="2">
    <source>
        <dbReference type="ARBA" id="ARBA00007251"/>
    </source>
</evidence>